<dbReference type="AlphaFoldDB" id="A0A815CVR3"/>
<dbReference type="PROSITE" id="PS50181">
    <property type="entry name" value="FBOX"/>
    <property type="match status" value="1"/>
</dbReference>
<reference evidence="2" key="1">
    <citation type="submission" date="2021-02" db="EMBL/GenBank/DDBJ databases">
        <authorList>
            <person name="Nowell W R."/>
        </authorList>
    </citation>
    <scope>NUCLEOTIDE SEQUENCE</scope>
</reference>
<comment type="caution">
    <text evidence="2">The sequence shown here is derived from an EMBL/GenBank/DDBJ whole genome shotgun (WGS) entry which is preliminary data.</text>
</comment>
<evidence type="ECO:0000313" key="2">
    <source>
        <dbReference type="EMBL" id="CAF1288899.1"/>
    </source>
</evidence>
<feature type="domain" description="F-box" evidence="1">
    <location>
        <begin position="1"/>
        <end position="49"/>
    </location>
</feature>
<dbReference type="InterPro" id="IPR001810">
    <property type="entry name" value="F-box_dom"/>
</dbReference>
<name>A0A815CVR3_9BILA</name>
<dbReference type="SUPFAM" id="SSF52047">
    <property type="entry name" value="RNI-like"/>
    <property type="match status" value="1"/>
</dbReference>
<dbReference type="Proteomes" id="UP000663882">
    <property type="component" value="Unassembled WGS sequence"/>
</dbReference>
<dbReference type="InterPro" id="IPR032675">
    <property type="entry name" value="LRR_dom_sf"/>
</dbReference>
<gene>
    <name evidence="2" type="ORF">RFH988_LOCUS29104</name>
</gene>
<evidence type="ECO:0000259" key="1">
    <source>
        <dbReference type="PROSITE" id="PS50181"/>
    </source>
</evidence>
<accession>A0A815CVR3</accession>
<sequence>MSFEKLPNEIILDLFEYFDGSNLLHAFYGLNSRLNSLLYNQFQSYYFNFNLISKKRDFDIICQRHFPYIANRILKMHLSDNAYAPKQISLFLSYMSSSFNQLSQLRSLSIGYIGSYTLLMNVIDHCQHLPNLTHLYFYHIHSAGYLEHPNYKLIINNIWNLPKLIYCKYYILHGDYVHCYIPQIISSSIKSLYLYSTEFSLDTIHRIFQYTPCLQHLRIHVSEASEDYKPSPFFSLTSLDIVFKYVSASIITSFLENLPNLRCLDIQLSVPHTYELIDGNAWNYGIRNYLPKLKVFRLVMDAPFFNAENKEQEINELLDSFRSSFWLDEHQWFVGCSASKKNICLETLSTRYKNNLDSSFEFFKTTCPQDNIQIYYNDKATLNDRIWIYLPIDDQFWSTVERFDQVKSLYVYDYNDCFQSQLQTIFNRISSCLDTLEIRQDQSLPLQRSLFECTKNITAYELDLYMSNPWWGNPLYVGFNKQDCIALCRSSLSTECKILHITVENRENILYLVNNMPKLEILNVVCKDDKYQDELELWYYTSSQETRPIIDELIDWLKYRLSSAHIMRTTLTDNIIGMWL</sequence>
<organism evidence="2 3">
    <name type="scientific">Rotaria sordida</name>
    <dbReference type="NCBI Taxonomy" id="392033"/>
    <lineage>
        <taxon>Eukaryota</taxon>
        <taxon>Metazoa</taxon>
        <taxon>Spiralia</taxon>
        <taxon>Gnathifera</taxon>
        <taxon>Rotifera</taxon>
        <taxon>Eurotatoria</taxon>
        <taxon>Bdelloidea</taxon>
        <taxon>Philodinida</taxon>
        <taxon>Philodinidae</taxon>
        <taxon>Rotaria</taxon>
    </lineage>
</organism>
<dbReference type="EMBL" id="CAJNOO010002678">
    <property type="protein sequence ID" value="CAF1288899.1"/>
    <property type="molecule type" value="Genomic_DNA"/>
</dbReference>
<proteinExistence type="predicted"/>
<evidence type="ECO:0000313" key="3">
    <source>
        <dbReference type="Proteomes" id="UP000663882"/>
    </source>
</evidence>
<protein>
    <recommendedName>
        <fullName evidence="1">F-box domain-containing protein</fullName>
    </recommendedName>
</protein>
<dbReference type="Gene3D" id="3.80.10.10">
    <property type="entry name" value="Ribonuclease Inhibitor"/>
    <property type="match status" value="1"/>
</dbReference>